<dbReference type="EMBL" id="CM056814">
    <property type="protein sequence ID" value="KAJ8627208.1"/>
    <property type="molecule type" value="Genomic_DNA"/>
</dbReference>
<proteinExistence type="predicted"/>
<accession>A0ACC2L2I8</accession>
<evidence type="ECO:0000313" key="1">
    <source>
        <dbReference type="EMBL" id="KAJ8627208.1"/>
    </source>
</evidence>
<organism evidence="1 2">
    <name type="scientific">Persea americana</name>
    <name type="common">Avocado</name>
    <dbReference type="NCBI Taxonomy" id="3435"/>
    <lineage>
        <taxon>Eukaryota</taxon>
        <taxon>Viridiplantae</taxon>
        <taxon>Streptophyta</taxon>
        <taxon>Embryophyta</taxon>
        <taxon>Tracheophyta</taxon>
        <taxon>Spermatophyta</taxon>
        <taxon>Magnoliopsida</taxon>
        <taxon>Magnoliidae</taxon>
        <taxon>Laurales</taxon>
        <taxon>Lauraceae</taxon>
        <taxon>Persea</taxon>
    </lineage>
</organism>
<comment type="caution">
    <text evidence="1">The sequence shown here is derived from an EMBL/GenBank/DDBJ whole genome shotgun (WGS) entry which is preliminary data.</text>
</comment>
<keyword evidence="2" id="KW-1185">Reference proteome</keyword>
<sequence>MSESYLDNLQGEETCKHFRFLETVKDQLTSSRGKEEATSQRPICLLCNALSSGKIIRLVCSCRVLLDLVFELLHYVMNPRSSSTDEITNLATVAICNTGYMKKPSDPSFTSESTSRSCFGSLPAGNLCQI</sequence>
<dbReference type="Proteomes" id="UP001234297">
    <property type="component" value="Chromosome 6"/>
</dbReference>
<gene>
    <name evidence="1" type="ORF">MRB53_020515</name>
</gene>
<reference evidence="1 2" key="1">
    <citation type="journal article" date="2022" name="Hortic Res">
        <title>A haplotype resolved chromosomal level avocado genome allows analysis of novel avocado genes.</title>
        <authorList>
            <person name="Nath O."/>
            <person name="Fletcher S.J."/>
            <person name="Hayward A."/>
            <person name="Shaw L.M."/>
            <person name="Masouleh A.K."/>
            <person name="Furtado A."/>
            <person name="Henry R.J."/>
            <person name="Mitter N."/>
        </authorList>
    </citation>
    <scope>NUCLEOTIDE SEQUENCE [LARGE SCALE GENOMIC DNA]</scope>
    <source>
        <strain evidence="2">cv. Hass</strain>
    </source>
</reference>
<protein>
    <submittedName>
        <fullName evidence="1">Uncharacterized protein</fullName>
    </submittedName>
</protein>
<evidence type="ECO:0000313" key="2">
    <source>
        <dbReference type="Proteomes" id="UP001234297"/>
    </source>
</evidence>
<name>A0ACC2L2I8_PERAE</name>